<dbReference type="Gene3D" id="3.40.309.10">
    <property type="entry name" value="Aldehyde Dehydrogenase, Chain A, domain 2"/>
    <property type="match status" value="1"/>
</dbReference>
<evidence type="ECO:0000313" key="6">
    <source>
        <dbReference type="EMBL" id="MBJ3784980.1"/>
    </source>
</evidence>
<protein>
    <submittedName>
        <fullName evidence="6">Aldehyde dehydrogenase family protein</fullName>
    </submittedName>
</protein>
<evidence type="ECO:0000256" key="1">
    <source>
        <dbReference type="ARBA" id="ARBA00009986"/>
    </source>
</evidence>
<accession>A0A934MLB3</accession>
<dbReference type="AlphaFoldDB" id="A0A934MLB3"/>
<comment type="caution">
    <text evidence="6">The sequence shown here is derived from an EMBL/GenBank/DDBJ whole genome shotgun (WGS) entry which is preliminary data.</text>
</comment>
<keyword evidence="2 4" id="KW-0560">Oxidoreductase</keyword>
<dbReference type="InterPro" id="IPR016163">
    <property type="entry name" value="Ald_DH_C"/>
</dbReference>
<feature type="active site" evidence="3">
    <location>
        <position position="256"/>
    </location>
</feature>
<dbReference type="InterPro" id="IPR029510">
    <property type="entry name" value="Ald_DH_CS_GLU"/>
</dbReference>
<dbReference type="FunFam" id="3.40.605.10:FF:000007">
    <property type="entry name" value="NAD/NADP-dependent betaine aldehyde dehydrogenase"/>
    <property type="match status" value="1"/>
</dbReference>
<proteinExistence type="inferred from homology"/>
<dbReference type="PANTHER" id="PTHR11699">
    <property type="entry name" value="ALDEHYDE DEHYDROGENASE-RELATED"/>
    <property type="match status" value="1"/>
</dbReference>
<name>A0A934MLB3_9HYPH</name>
<evidence type="ECO:0000313" key="7">
    <source>
        <dbReference type="Proteomes" id="UP000602124"/>
    </source>
</evidence>
<dbReference type="PROSITE" id="PS00687">
    <property type="entry name" value="ALDEHYDE_DEHYDR_GLU"/>
    <property type="match status" value="1"/>
</dbReference>
<feature type="domain" description="Aldehyde dehydrogenase" evidence="5">
    <location>
        <begin position="32"/>
        <end position="475"/>
    </location>
</feature>
<dbReference type="Gene3D" id="3.40.605.10">
    <property type="entry name" value="Aldehyde Dehydrogenase, Chain A, domain 1"/>
    <property type="match status" value="1"/>
</dbReference>
<dbReference type="InterPro" id="IPR016162">
    <property type="entry name" value="Ald_DH_N"/>
</dbReference>
<reference evidence="6" key="1">
    <citation type="submission" date="2020-12" db="EMBL/GenBank/DDBJ databases">
        <title>Devosia sp. MSA67 isolated from Mo River.</title>
        <authorList>
            <person name="Ma F."/>
            <person name="Zi Z."/>
        </authorList>
    </citation>
    <scope>NUCLEOTIDE SEQUENCE</scope>
    <source>
        <strain evidence="6">MSA67</strain>
    </source>
</reference>
<dbReference type="GO" id="GO:0016620">
    <property type="term" value="F:oxidoreductase activity, acting on the aldehyde or oxo group of donors, NAD or NADP as acceptor"/>
    <property type="evidence" value="ECO:0007669"/>
    <property type="project" value="InterPro"/>
</dbReference>
<dbReference type="EMBL" id="JAEKMH010000002">
    <property type="protein sequence ID" value="MBJ3784980.1"/>
    <property type="molecule type" value="Genomic_DNA"/>
</dbReference>
<gene>
    <name evidence="6" type="ORF">JEQ47_09635</name>
</gene>
<evidence type="ECO:0000256" key="3">
    <source>
        <dbReference type="PROSITE-ProRule" id="PRU10007"/>
    </source>
</evidence>
<evidence type="ECO:0000256" key="2">
    <source>
        <dbReference type="ARBA" id="ARBA00023002"/>
    </source>
</evidence>
<evidence type="ECO:0000256" key="4">
    <source>
        <dbReference type="RuleBase" id="RU003345"/>
    </source>
</evidence>
<dbReference type="RefSeq" id="WP_198876191.1">
    <property type="nucleotide sequence ID" value="NZ_JAEKMH010000002.1"/>
</dbReference>
<organism evidence="6 7">
    <name type="scientific">Devosia sediminis</name>
    <dbReference type="NCBI Taxonomy" id="2798801"/>
    <lineage>
        <taxon>Bacteria</taxon>
        <taxon>Pseudomonadati</taxon>
        <taxon>Pseudomonadota</taxon>
        <taxon>Alphaproteobacteria</taxon>
        <taxon>Hyphomicrobiales</taxon>
        <taxon>Devosiaceae</taxon>
        <taxon>Devosia</taxon>
    </lineage>
</organism>
<dbReference type="SUPFAM" id="SSF53720">
    <property type="entry name" value="ALDH-like"/>
    <property type="match status" value="1"/>
</dbReference>
<comment type="similarity">
    <text evidence="1 4">Belongs to the aldehyde dehydrogenase family.</text>
</comment>
<dbReference type="InterPro" id="IPR015590">
    <property type="entry name" value="Aldehyde_DH_dom"/>
</dbReference>
<keyword evidence="7" id="KW-1185">Reference proteome</keyword>
<dbReference type="Pfam" id="PF00171">
    <property type="entry name" value="Aldedh"/>
    <property type="match status" value="1"/>
</dbReference>
<sequence>MILEQALVAARAVALTHRIGGEALPAPATRVLIDPRRAEPFAEAPDAAVADVEAAVAAARSALAGPWRRMKPVDRGRLLSAVAKRLLEEQDRFAMVETLNMGKPLRQARGDVSGAVRFFEYYAGMADKLQGETIPLGPGMMAWTEREPVGVTAQIVPWNGPLGMLARGLAPALAAGCTAVVKPAETTPLTAVMLADLLTEVGLPPGVVNVVLGPGTTGAALAAHPGINHITFTGSVATGKAVMAAAATHLASVTLELGGKSPVVVLDDADLDAAAEGVVRGITTNAGQVCAAGSRLIVDRRVASALIDRVVARIGTLSLGHGLEDPDIGPLASEIQHRRVLGAVGHAVAHGDHILWGGERPDRAGYFVNPAVLSTTPSSPLAQEEVFGPVLAVLEVDDPAHALRVANDSRYGLVAGIYSRNIDRALAFARAAEVGQVFVNRYLSGGVETPVGGVKNSGFGREKGLRGLDAYLRTKCTTVAFDEA</sequence>
<evidence type="ECO:0000259" key="5">
    <source>
        <dbReference type="Pfam" id="PF00171"/>
    </source>
</evidence>
<dbReference type="InterPro" id="IPR016161">
    <property type="entry name" value="Ald_DH/histidinol_DH"/>
</dbReference>
<dbReference type="Proteomes" id="UP000602124">
    <property type="component" value="Unassembled WGS sequence"/>
</dbReference>